<dbReference type="SUPFAM" id="SSF52317">
    <property type="entry name" value="Class I glutamine amidotransferase-like"/>
    <property type="match status" value="1"/>
</dbReference>
<dbReference type="PRINTS" id="PR00097">
    <property type="entry name" value="ANTSNTHASEII"/>
</dbReference>
<evidence type="ECO:0000313" key="4">
    <source>
        <dbReference type="Proteomes" id="UP000807370"/>
    </source>
</evidence>
<keyword evidence="1" id="KW-0315">Glutamine amidotransferase</keyword>
<name>A0ABS0PQ43_9BRAD</name>
<dbReference type="Gene3D" id="3.40.50.880">
    <property type="match status" value="1"/>
</dbReference>
<accession>A0ABS0PQ43</accession>
<evidence type="ECO:0000313" key="3">
    <source>
        <dbReference type="EMBL" id="MBH5399017.1"/>
    </source>
</evidence>
<keyword evidence="4" id="KW-1185">Reference proteome</keyword>
<sequence>MILIDNFDSFTFNIAQMVGEVNGREVIVLDNTVPWSEIRKIPHDRIILSPGPGSPQNSEDVGSTMDVLAGSAVPVLGVCLGHQCIAYFHGASVARAPEPLHGRIRSITTSGTGLFEGLPRSFNVTRYHSLAVTSDLPECLECTAMCEDGVIMGLRHRQAPHYGVQFHPESICSQYGRELFANFLSDLCASSAAPSPLRAMAGA</sequence>
<dbReference type="PROSITE" id="PS51273">
    <property type="entry name" value="GATASE_TYPE_1"/>
    <property type="match status" value="1"/>
</dbReference>
<dbReference type="InterPro" id="IPR029062">
    <property type="entry name" value="Class_I_gatase-like"/>
</dbReference>
<dbReference type="EMBL" id="JACCHP010000008">
    <property type="protein sequence ID" value="MBH5399017.1"/>
    <property type="molecule type" value="Genomic_DNA"/>
</dbReference>
<dbReference type="InterPro" id="IPR017926">
    <property type="entry name" value="GATASE"/>
</dbReference>
<comment type="caution">
    <text evidence="3">The sequence shown here is derived from an EMBL/GenBank/DDBJ whole genome shotgun (WGS) entry which is preliminary data.</text>
</comment>
<dbReference type="PANTHER" id="PTHR43418">
    <property type="entry name" value="MULTIFUNCTIONAL TRYPTOPHAN BIOSYNTHESIS PROTEIN-RELATED"/>
    <property type="match status" value="1"/>
</dbReference>
<dbReference type="RefSeq" id="WP_197960280.1">
    <property type="nucleotide sequence ID" value="NZ_JACCHP010000008.1"/>
</dbReference>
<feature type="domain" description="Glutamine amidotransferase" evidence="2">
    <location>
        <begin position="3"/>
        <end position="185"/>
    </location>
</feature>
<dbReference type="CDD" id="cd01743">
    <property type="entry name" value="GATase1_Anthranilate_Synthase"/>
    <property type="match status" value="1"/>
</dbReference>
<dbReference type="InterPro" id="IPR006221">
    <property type="entry name" value="TrpG/PapA_dom"/>
</dbReference>
<gene>
    <name evidence="3" type="ORF">HZZ13_14710</name>
</gene>
<organism evidence="3 4">
    <name type="scientific">Bradyrhizobium agreste</name>
    <dbReference type="NCBI Taxonomy" id="2751811"/>
    <lineage>
        <taxon>Bacteria</taxon>
        <taxon>Pseudomonadati</taxon>
        <taxon>Pseudomonadota</taxon>
        <taxon>Alphaproteobacteria</taxon>
        <taxon>Hyphomicrobiales</taxon>
        <taxon>Nitrobacteraceae</taxon>
        <taxon>Bradyrhizobium</taxon>
    </lineage>
</organism>
<evidence type="ECO:0000259" key="2">
    <source>
        <dbReference type="Pfam" id="PF00117"/>
    </source>
</evidence>
<evidence type="ECO:0000256" key="1">
    <source>
        <dbReference type="ARBA" id="ARBA00022962"/>
    </source>
</evidence>
<proteinExistence type="predicted"/>
<reference evidence="3 4" key="1">
    <citation type="submission" date="2020-07" db="EMBL/GenBank/DDBJ databases">
        <title>Bradyrhizobium diversity isolated from nodules of indigenous legumes of Western Australia.</title>
        <authorList>
            <person name="Klepa M.S."/>
        </authorList>
    </citation>
    <scope>NUCLEOTIDE SEQUENCE [LARGE SCALE GENOMIC DNA]</scope>
    <source>
        <strain evidence="3 4">CNPSo 4010</strain>
    </source>
</reference>
<dbReference type="InterPro" id="IPR050472">
    <property type="entry name" value="Anth_synth/Amidotransfase"/>
</dbReference>
<dbReference type="NCBIfam" id="TIGR00566">
    <property type="entry name" value="trpG_papA"/>
    <property type="match status" value="1"/>
</dbReference>
<dbReference type="Pfam" id="PF00117">
    <property type="entry name" value="GATase"/>
    <property type="match status" value="1"/>
</dbReference>
<protein>
    <submittedName>
        <fullName evidence="3">Aminodeoxychorismate/anthranilate synthase component II</fullName>
    </submittedName>
</protein>
<dbReference type="PRINTS" id="PR00096">
    <property type="entry name" value="GATASE"/>
</dbReference>
<dbReference type="PANTHER" id="PTHR43418:SF4">
    <property type="entry name" value="MULTIFUNCTIONAL TRYPTOPHAN BIOSYNTHESIS PROTEIN"/>
    <property type="match status" value="1"/>
</dbReference>
<dbReference type="Proteomes" id="UP000807370">
    <property type="component" value="Unassembled WGS sequence"/>
</dbReference>